<keyword evidence="4" id="KW-1185">Reference proteome</keyword>
<protein>
    <submittedName>
        <fullName evidence="3">Glutathione S-transferase family protein</fullName>
    </submittedName>
</protein>
<dbReference type="Gene3D" id="3.40.30.10">
    <property type="entry name" value="Glutaredoxin"/>
    <property type="match status" value="1"/>
</dbReference>
<dbReference type="PANTHER" id="PTHR42673">
    <property type="entry name" value="MALEYLACETOACETATE ISOMERASE"/>
    <property type="match status" value="1"/>
</dbReference>
<sequence length="221" mass="24562">MKVYGVTISPNVRKVLAALEIKGLEYEQISVLPGTKTPEFLAISPRGFIPAFGDGDFHISDSSIIIEYIEAMHPETSLIPSNPQDRAKCRWLEEYAGSVLFPACAVVFQEVVLQPNFYKQKTDEARVATALNETLPPIFDYLEDQAPENGFFFGENIGLADISVVSPIINAEFGKFHIDDARWPKMAAMVKRIKAHPVFVKLLMEEEKTIMGIISGELVAS</sequence>
<dbReference type="InterPro" id="IPR010987">
    <property type="entry name" value="Glutathione-S-Trfase_C-like"/>
</dbReference>
<dbReference type="CDD" id="cd00299">
    <property type="entry name" value="GST_C_family"/>
    <property type="match status" value="1"/>
</dbReference>
<evidence type="ECO:0000313" key="3">
    <source>
        <dbReference type="EMBL" id="USG60080.1"/>
    </source>
</evidence>
<dbReference type="SUPFAM" id="SSF47616">
    <property type="entry name" value="GST C-terminal domain-like"/>
    <property type="match status" value="1"/>
</dbReference>
<name>A0ABY4VYS6_9PROT</name>
<feature type="domain" description="GST N-terminal" evidence="1">
    <location>
        <begin position="1"/>
        <end position="77"/>
    </location>
</feature>
<dbReference type="Proteomes" id="UP001056291">
    <property type="component" value="Chromosome"/>
</dbReference>
<gene>
    <name evidence="3" type="ORF">NBZ79_12940</name>
</gene>
<evidence type="ECO:0000259" key="1">
    <source>
        <dbReference type="PROSITE" id="PS50404"/>
    </source>
</evidence>
<evidence type="ECO:0000313" key="4">
    <source>
        <dbReference type="Proteomes" id="UP001056291"/>
    </source>
</evidence>
<dbReference type="EMBL" id="CP098747">
    <property type="protein sequence ID" value="USG60080.1"/>
    <property type="molecule type" value="Genomic_DNA"/>
</dbReference>
<dbReference type="InterPro" id="IPR004046">
    <property type="entry name" value="GST_C"/>
</dbReference>
<dbReference type="SFLD" id="SFLDG00358">
    <property type="entry name" value="Main_(cytGST)"/>
    <property type="match status" value="1"/>
</dbReference>
<proteinExistence type="predicted"/>
<dbReference type="InterPro" id="IPR036282">
    <property type="entry name" value="Glutathione-S-Trfase_C_sf"/>
</dbReference>
<dbReference type="InterPro" id="IPR004045">
    <property type="entry name" value="Glutathione_S-Trfase_N"/>
</dbReference>
<dbReference type="SUPFAM" id="SSF52833">
    <property type="entry name" value="Thioredoxin-like"/>
    <property type="match status" value="1"/>
</dbReference>
<dbReference type="PROSITE" id="PS50405">
    <property type="entry name" value="GST_CTER"/>
    <property type="match status" value="1"/>
</dbReference>
<accession>A0ABY4VYS6</accession>
<dbReference type="InterPro" id="IPR036249">
    <property type="entry name" value="Thioredoxin-like_sf"/>
</dbReference>
<dbReference type="SFLD" id="SFLDS00019">
    <property type="entry name" value="Glutathione_Transferase_(cytos"/>
    <property type="match status" value="1"/>
</dbReference>
<dbReference type="CDD" id="cd00570">
    <property type="entry name" value="GST_N_family"/>
    <property type="match status" value="1"/>
</dbReference>
<dbReference type="RefSeq" id="WP_251932887.1">
    <property type="nucleotide sequence ID" value="NZ_CP098747.1"/>
</dbReference>
<organism evidence="3 4">
    <name type="scientific">Sneathiella marina</name>
    <dbReference type="NCBI Taxonomy" id="2950108"/>
    <lineage>
        <taxon>Bacteria</taxon>
        <taxon>Pseudomonadati</taxon>
        <taxon>Pseudomonadota</taxon>
        <taxon>Alphaproteobacteria</taxon>
        <taxon>Sneathiellales</taxon>
        <taxon>Sneathiellaceae</taxon>
        <taxon>Sneathiella</taxon>
    </lineage>
</organism>
<dbReference type="PROSITE" id="PS50404">
    <property type="entry name" value="GST_NTER"/>
    <property type="match status" value="1"/>
</dbReference>
<dbReference type="Gene3D" id="1.20.1050.10">
    <property type="match status" value="1"/>
</dbReference>
<dbReference type="InterPro" id="IPR040079">
    <property type="entry name" value="Glutathione_S-Trfase"/>
</dbReference>
<dbReference type="Pfam" id="PF14497">
    <property type="entry name" value="GST_C_3"/>
    <property type="match status" value="1"/>
</dbReference>
<feature type="domain" description="GST C-terminal" evidence="2">
    <location>
        <begin position="82"/>
        <end position="221"/>
    </location>
</feature>
<reference evidence="3" key="1">
    <citation type="submission" date="2022-06" db="EMBL/GenBank/DDBJ databases">
        <title>Sneathiella actinostolidae sp. nov., isolated from a sea anemonein the Western Pacific Ocean.</title>
        <authorList>
            <person name="Wei M.J."/>
        </authorList>
    </citation>
    <scope>NUCLEOTIDE SEQUENCE</scope>
    <source>
        <strain evidence="3">PHK-P5</strain>
    </source>
</reference>
<evidence type="ECO:0000259" key="2">
    <source>
        <dbReference type="PROSITE" id="PS50405"/>
    </source>
</evidence>
<dbReference type="PANTHER" id="PTHR42673:SF21">
    <property type="entry name" value="GLUTATHIONE S-TRANSFERASE YFCF"/>
    <property type="match status" value="1"/>
</dbReference>
<dbReference type="Pfam" id="PF13417">
    <property type="entry name" value="GST_N_3"/>
    <property type="match status" value="1"/>
</dbReference>